<dbReference type="SMART" id="SM00614">
    <property type="entry name" value="ZnF_BED"/>
    <property type="match status" value="1"/>
</dbReference>
<dbReference type="InterPro" id="IPR036236">
    <property type="entry name" value="Znf_C2H2_sf"/>
</dbReference>
<sequence length="634" mass="73061">MEESIPMENEENNLHVGPVQSSTGTSQPSGSAKRSKTSSVWNYFRLDTDDNGEEKAHCVKCSKSYVHTGTSGTSNLKRHLSICSDERRVVHIDEKIARKKFSRVIIRHNLPFLCVEYEDLRDYLSYLNPDYKCYTRNTAAADVIKTWEKEKQKLKVEFEKIPSRVCLTTDCWSALSGDGYLVLTAHYVDSKWVLNSKILSFCDILPPHTGDALASRIHECLKEWGIERKVFTLTVDNATANDSMQEILKDRLNLDKNLVCEGDYFHVRCCAHILNLIVQDGLDVISDAFAKIRDTVKYIKASTSRRIALADCVNIAGEVVLSLDVQNRWNSTYVMLEKALKYQRALNRFKVVDKNYRHCPSSEEWKRANIIFEILKPFYSITTLMSGRSYSTSNLYFAHIWKIQCVLEVNRGHEDTVIRMMISRMREKFDKYWEEYSVLLAMGAVFDPRMKLKLLKKCYDELDPFTSQEKIDHLESKLNEIFEEYKKKYHLTPVVRTSFNSRVSGQGRESYGVLDDLFELDDMQDVMDEGKSLLDVYLDEPKLDMRSRRFGALTYMAMDVLSVPITMVASESSFSIGAHVINKYRTRLLPSNVQALLSTRSWLYGYVIDDEDDNDQGEMVTIRAATPTSMEQQI</sequence>
<dbReference type="InterPro" id="IPR003656">
    <property type="entry name" value="Znf_BED"/>
</dbReference>
<feature type="compositionally biased region" description="Low complexity" evidence="11">
    <location>
        <begin position="18"/>
        <end position="31"/>
    </location>
</feature>
<keyword evidence="7" id="KW-0238">DNA-binding</keyword>
<keyword evidence="14" id="KW-1185">Reference proteome</keyword>
<evidence type="ECO:0000256" key="7">
    <source>
        <dbReference type="ARBA" id="ARBA00023125"/>
    </source>
</evidence>
<evidence type="ECO:0000313" key="14">
    <source>
        <dbReference type="Proteomes" id="UP000467841"/>
    </source>
</evidence>
<dbReference type="GO" id="GO:0046983">
    <property type="term" value="F:protein dimerization activity"/>
    <property type="evidence" value="ECO:0007669"/>
    <property type="project" value="InterPro"/>
</dbReference>
<proteinExistence type="predicted"/>
<feature type="domain" description="BED-type" evidence="12">
    <location>
        <begin position="35"/>
        <end position="90"/>
    </location>
</feature>
<dbReference type="InterPro" id="IPR025525">
    <property type="entry name" value="hAT-like_transposase_RNase-H"/>
</dbReference>
<evidence type="ECO:0000256" key="3">
    <source>
        <dbReference type="ARBA" id="ARBA00022723"/>
    </source>
</evidence>
<dbReference type="Pfam" id="PF14372">
    <property type="entry name" value="hAT-like_RNase-H"/>
    <property type="match status" value="1"/>
</dbReference>
<keyword evidence="5" id="KW-0862">Zinc</keyword>
<accession>A0A6D2KAV3</accession>
<evidence type="ECO:0000313" key="13">
    <source>
        <dbReference type="EMBL" id="CAA7045251.1"/>
    </source>
</evidence>
<comment type="subunit">
    <text evidence="2">Homodimer.</text>
</comment>
<dbReference type="SUPFAM" id="SSF53098">
    <property type="entry name" value="Ribonuclease H-like"/>
    <property type="match status" value="1"/>
</dbReference>
<dbReference type="Pfam" id="PF02892">
    <property type="entry name" value="zf-BED"/>
    <property type="match status" value="1"/>
</dbReference>
<dbReference type="GO" id="GO:0005634">
    <property type="term" value="C:nucleus"/>
    <property type="evidence" value="ECO:0007669"/>
    <property type="project" value="UniProtKB-SubCell"/>
</dbReference>
<evidence type="ECO:0000256" key="5">
    <source>
        <dbReference type="ARBA" id="ARBA00022833"/>
    </source>
</evidence>
<dbReference type="EMBL" id="CACVBM020001318">
    <property type="protein sequence ID" value="CAA7045251.1"/>
    <property type="molecule type" value="Genomic_DNA"/>
</dbReference>
<evidence type="ECO:0000256" key="4">
    <source>
        <dbReference type="ARBA" id="ARBA00022771"/>
    </source>
</evidence>
<dbReference type="Pfam" id="PF05699">
    <property type="entry name" value="Dimer_Tnp_hAT"/>
    <property type="match status" value="1"/>
</dbReference>
<evidence type="ECO:0000256" key="11">
    <source>
        <dbReference type="SAM" id="MobiDB-lite"/>
    </source>
</evidence>
<dbReference type="SMART" id="SM00597">
    <property type="entry name" value="ZnF_TTF"/>
    <property type="match status" value="1"/>
</dbReference>
<name>A0A6D2KAV3_9BRAS</name>
<feature type="region of interest" description="Disordered" evidence="11">
    <location>
        <begin position="1"/>
        <end position="36"/>
    </location>
</feature>
<reference evidence="13" key="1">
    <citation type="submission" date="2020-01" db="EMBL/GenBank/DDBJ databases">
        <authorList>
            <person name="Mishra B."/>
        </authorList>
    </citation>
    <scope>NUCLEOTIDE SEQUENCE [LARGE SCALE GENOMIC DNA]</scope>
</reference>
<dbReference type="PANTHER" id="PTHR46481:SF10">
    <property type="entry name" value="ZINC FINGER BED DOMAIN-CONTAINING PROTEIN 39"/>
    <property type="match status" value="1"/>
</dbReference>
<dbReference type="GO" id="GO:0003677">
    <property type="term" value="F:DNA binding"/>
    <property type="evidence" value="ECO:0007669"/>
    <property type="project" value="UniProtKB-KW"/>
</dbReference>
<keyword evidence="9" id="KW-0539">Nucleus</keyword>
<evidence type="ECO:0000259" key="12">
    <source>
        <dbReference type="PROSITE" id="PS50808"/>
    </source>
</evidence>
<dbReference type="AlphaFoldDB" id="A0A6D2KAV3"/>
<keyword evidence="3" id="KW-0479">Metal-binding</keyword>
<gene>
    <name evidence="13" type="ORF">MERR_LOCUS32486</name>
</gene>
<organism evidence="13 14">
    <name type="scientific">Microthlaspi erraticum</name>
    <dbReference type="NCBI Taxonomy" id="1685480"/>
    <lineage>
        <taxon>Eukaryota</taxon>
        <taxon>Viridiplantae</taxon>
        <taxon>Streptophyta</taxon>
        <taxon>Embryophyta</taxon>
        <taxon>Tracheophyta</taxon>
        <taxon>Spermatophyta</taxon>
        <taxon>Magnoliopsida</taxon>
        <taxon>eudicotyledons</taxon>
        <taxon>Gunneridae</taxon>
        <taxon>Pentapetalae</taxon>
        <taxon>rosids</taxon>
        <taxon>malvids</taxon>
        <taxon>Brassicales</taxon>
        <taxon>Brassicaceae</taxon>
        <taxon>Coluteocarpeae</taxon>
        <taxon>Microthlaspi</taxon>
    </lineage>
</organism>
<evidence type="ECO:0000256" key="6">
    <source>
        <dbReference type="ARBA" id="ARBA00023015"/>
    </source>
</evidence>
<keyword evidence="8" id="KW-0804">Transcription</keyword>
<dbReference type="SUPFAM" id="SSF57667">
    <property type="entry name" value="beta-beta-alpha zinc fingers"/>
    <property type="match status" value="1"/>
</dbReference>
<feature type="compositionally biased region" description="Acidic residues" evidence="11">
    <location>
        <begin position="1"/>
        <end position="11"/>
    </location>
</feature>
<evidence type="ECO:0000256" key="8">
    <source>
        <dbReference type="ARBA" id="ARBA00023163"/>
    </source>
</evidence>
<dbReference type="InterPro" id="IPR006580">
    <property type="entry name" value="Znf_TTF"/>
</dbReference>
<keyword evidence="4 10" id="KW-0863">Zinc-finger</keyword>
<dbReference type="GO" id="GO:0008270">
    <property type="term" value="F:zinc ion binding"/>
    <property type="evidence" value="ECO:0007669"/>
    <property type="project" value="UniProtKB-KW"/>
</dbReference>
<dbReference type="InterPro" id="IPR012337">
    <property type="entry name" value="RNaseH-like_sf"/>
</dbReference>
<dbReference type="PANTHER" id="PTHR46481">
    <property type="entry name" value="ZINC FINGER BED DOMAIN-CONTAINING PROTEIN 4"/>
    <property type="match status" value="1"/>
</dbReference>
<protein>
    <recommendedName>
        <fullName evidence="12">BED-type domain-containing protein</fullName>
    </recommendedName>
</protein>
<comment type="subcellular location">
    <subcellularLocation>
        <location evidence="1">Nucleus</location>
    </subcellularLocation>
</comment>
<evidence type="ECO:0000256" key="10">
    <source>
        <dbReference type="PROSITE-ProRule" id="PRU00027"/>
    </source>
</evidence>
<dbReference type="GO" id="GO:0009791">
    <property type="term" value="P:post-embryonic development"/>
    <property type="evidence" value="ECO:0007669"/>
    <property type="project" value="UniProtKB-ARBA"/>
</dbReference>
<dbReference type="Proteomes" id="UP000467841">
    <property type="component" value="Unassembled WGS sequence"/>
</dbReference>
<comment type="caution">
    <text evidence="13">The sequence shown here is derived from an EMBL/GenBank/DDBJ whole genome shotgun (WGS) entry which is preliminary data.</text>
</comment>
<evidence type="ECO:0000256" key="1">
    <source>
        <dbReference type="ARBA" id="ARBA00004123"/>
    </source>
</evidence>
<evidence type="ECO:0000256" key="2">
    <source>
        <dbReference type="ARBA" id="ARBA00011738"/>
    </source>
</evidence>
<dbReference type="PROSITE" id="PS50808">
    <property type="entry name" value="ZF_BED"/>
    <property type="match status" value="1"/>
</dbReference>
<keyword evidence="6" id="KW-0805">Transcription regulation</keyword>
<dbReference type="InterPro" id="IPR052035">
    <property type="entry name" value="ZnF_BED_domain_contain"/>
</dbReference>
<evidence type="ECO:0000256" key="9">
    <source>
        <dbReference type="ARBA" id="ARBA00023242"/>
    </source>
</evidence>
<dbReference type="InterPro" id="IPR008906">
    <property type="entry name" value="HATC_C_dom"/>
</dbReference>
<dbReference type="OrthoDB" id="1106988at2759"/>